<dbReference type="EMBL" id="AP014961">
    <property type="protein sequence ID" value="BAS93555.1"/>
    <property type="molecule type" value="Genomic_DNA"/>
</dbReference>
<dbReference type="InParanoid" id="A0A0P0WL75"/>
<dbReference type="InterPro" id="IPR002109">
    <property type="entry name" value="Glutaredoxin"/>
</dbReference>
<evidence type="ECO:0007829" key="5">
    <source>
        <dbReference type="ProteomicsDB" id="A0A0P0WL75"/>
    </source>
</evidence>
<dbReference type="SMR" id="A0A0P0WL75"/>
<dbReference type="STRING" id="39947.A0A0P0WL75"/>
<accession>A0A0P0WL75</accession>
<dbReference type="SUPFAM" id="SSF52833">
    <property type="entry name" value="Thioredoxin-like"/>
    <property type="match status" value="1"/>
</dbReference>
<dbReference type="PaxDb" id="39947-A0A0P0WL75"/>
<proteinExistence type="evidence at protein level"/>
<dbReference type="Proteomes" id="UP000059680">
    <property type="component" value="Chromosome 5"/>
</dbReference>
<dbReference type="PANTHER" id="PTHR45669:SF15">
    <property type="entry name" value="OS05G0353600 PROTEIN"/>
    <property type="match status" value="1"/>
</dbReference>
<dbReference type="PROSITE" id="PS51354">
    <property type="entry name" value="GLUTAREDOXIN_2"/>
    <property type="match status" value="1"/>
</dbReference>
<sequence>MSWPQKKVSTRRRDQRKLTRCKSSATNKQRRQLKRMVKISKPEGAGRPTNFAPNPSRARAHRGLLSSPLLRSTPPSPSHRRSLAAGAMWSPWVRRGRATGRLTQSPSFSPSCVASPPSSGGGGGGGGGKADHQGIGSVLDDDDAAPAPPGPGSRNVLHRVRSSTKLRACKSFAVAAEAAAAAVAGERRVVLYFTSLRAVRGTFEDCRDVRAILRGLRVAVDERDVSMDAAYLAELRALMRRDRPALPQLFVGGRLVGDADEVRLLHESGELHRVVAGAARAAATPCASCGGTRFVPCGTCDGSHRRYSEKTGGFRVCTACNENGLVRCAACCSGG</sequence>
<feature type="region of interest" description="Disordered" evidence="1">
    <location>
        <begin position="101"/>
        <end position="159"/>
    </location>
</feature>
<dbReference type="Pfam" id="PF00462">
    <property type="entry name" value="Glutaredoxin"/>
    <property type="match status" value="1"/>
</dbReference>
<keyword evidence="5" id="KW-1267">Proteomics identification</keyword>
<evidence type="ECO:0000259" key="2">
    <source>
        <dbReference type="Pfam" id="PF00462"/>
    </source>
</evidence>
<dbReference type="AlphaFoldDB" id="A0A0P0WL75"/>
<evidence type="ECO:0000313" key="4">
    <source>
        <dbReference type="Proteomes" id="UP000059680"/>
    </source>
</evidence>
<dbReference type="Gene3D" id="3.40.30.10">
    <property type="entry name" value="Glutaredoxin"/>
    <property type="match status" value="1"/>
</dbReference>
<dbReference type="InterPro" id="IPR036249">
    <property type="entry name" value="Thioredoxin-like_sf"/>
</dbReference>
<organism evidence="3 4">
    <name type="scientific">Oryza sativa subsp. japonica</name>
    <name type="common">Rice</name>
    <dbReference type="NCBI Taxonomy" id="39947"/>
    <lineage>
        <taxon>Eukaryota</taxon>
        <taxon>Viridiplantae</taxon>
        <taxon>Streptophyta</taxon>
        <taxon>Embryophyta</taxon>
        <taxon>Tracheophyta</taxon>
        <taxon>Spermatophyta</taxon>
        <taxon>Magnoliopsida</taxon>
        <taxon>Liliopsida</taxon>
        <taxon>Poales</taxon>
        <taxon>Poaceae</taxon>
        <taxon>BOP clade</taxon>
        <taxon>Oryzoideae</taxon>
        <taxon>Oryzeae</taxon>
        <taxon>Oryzinae</taxon>
        <taxon>Oryza</taxon>
        <taxon>Oryza sativa</taxon>
    </lineage>
</organism>
<dbReference type="Gramene" id="Os05t0353600-00">
    <property type="protein sequence ID" value="Os05t0353600-00"/>
    <property type="gene ID" value="Os05g0353600"/>
</dbReference>
<reference evidence="3 4" key="2">
    <citation type="journal article" date="2013" name="Plant Cell Physiol.">
        <title>Rice Annotation Project Database (RAP-DB): an integrative and interactive database for rice genomics.</title>
        <authorList>
            <person name="Sakai H."/>
            <person name="Lee S.S."/>
            <person name="Tanaka T."/>
            <person name="Numa H."/>
            <person name="Kim J."/>
            <person name="Kawahara Y."/>
            <person name="Wakimoto H."/>
            <person name="Yang C.C."/>
            <person name="Iwamoto M."/>
            <person name="Abe T."/>
            <person name="Yamada Y."/>
            <person name="Muto A."/>
            <person name="Inokuchi H."/>
            <person name="Ikemura T."/>
            <person name="Matsumoto T."/>
            <person name="Sasaki T."/>
            <person name="Itoh T."/>
        </authorList>
    </citation>
    <scope>NUCLEOTIDE SEQUENCE [LARGE SCALE GENOMIC DNA]</scope>
    <source>
        <strain evidence="4">cv. Nipponbare</strain>
    </source>
</reference>
<feature type="compositionally biased region" description="Gly residues" evidence="1">
    <location>
        <begin position="119"/>
        <end position="128"/>
    </location>
</feature>
<dbReference type="PANTHER" id="PTHR45669">
    <property type="entry name" value="GLUTAREDOXIN DOMAIN-CONTAINING CYSTEINE-RICH PROTEIN CG12206-RELATED"/>
    <property type="match status" value="1"/>
</dbReference>
<dbReference type="CDD" id="cd03031">
    <property type="entry name" value="GRX_GRX_like"/>
    <property type="match status" value="1"/>
</dbReference>
<dbReference type="OMA" id="RDDEDQI"/>
<feature type="compositionally biased region" description="Basic residues" evidence="1">
    <location>
        <begin position="8"/>
        <end position="20"/>
    </location>
</feature>
<gene>
    <name evidence="3" type="ordered locus">Os05g0353600</name>
    <name evidence="3" type="ORF">OSNPB_050353600</name>
</gene>
<evidence type="ECO:0000313" key="3">
    <source>
        <dbReference type="EMBL" id="BAS93555.1"/>
    </source>
</evidence>
<protein>
    <submittedName>
        <fullName evidence="3">Os05g0353600 protein</fullName>
    </submittedName>
</protein>
<name>A0A0P0WL75_ORYSJ</name>
<dbReference type="FunCoup" id="A0A0P0WL75">
    <property type="interactions" value="22"/>
</dbReference>
<evidence type="ECO:0000256" key="1">
    <source>
        <dbReference type="SAM" id="MobiDB-lite"/>
    </source>
</evidence>
<feature type="region of interest" description="Disordered" evidence="1">
    <location>
        <begin position="1"/>
        <end position="59"/>
    </location>
</feature>
<dbReference type="Pfam" id="PF23733">
    <property type="entry name" value="GRXCR1-2_C"/>
    <property type="match status" value="1"/>
</dbReference>
<feature type="compositionally biased region" description="Low complexity" evidence="1">
    <location>
        <begin position="105"/>
        <end position="118"/>
    </location>
</feature>
<feature type="domain" description="Glutaredoxin" evidence="2">
    <location>
        <begin position="190"/>
        <end position="256"/>
    </location>
</feature>
<dbReference type="eggNOG" id="KOG2824">
    <property type="taxonomic scope" value="Eukaryota"/>
</dbReference>
<reference evidence="4" key="1">
    <citation type="journal article" date="2005" name="Nature">
        <title>The map-based sequence of the rice genome.</title>
        <authorList>
            <consortium name="International rice genome sequencing project (IRGSP)"/>
            <person name="Matsumoto T."/>
            <person name="Wu J."/>
            <person name="Kanamori H."/>
            <person name="Katayose Y."/>
            <person name="Fujisawa M."/>
            <person name="Namiki N."/>
            <person name="Mizuno H."/>
            <person name="Yamamoto K."/>
            <person name="Antonio B.A."/>
            <person name="Baba T."/>
            <person name="Sakata K."/>
            <person name="Nagamura Y."/>
            <person name="Aoki H."/>
            <person name="Arikawa K."/>
            <person name="Arita K."/>
            <person name="Bito T."/>
            <person name="Chiden Y."/>
            <person name="Fujitsuka N."/>
            <person name="Fukunaka R."/>
            <person name="Hamada M."/>
            <person name="Harada C."/>
            <person name="Hayashi A."/>
            <person name="Hijishita S."/>
            <person name="Honda M."/>
            <person name="Hosokawa S."/>
            <person name="Ichikawa Y."/>
            <person name="Idonuma A."/>
            <person name="Iijima M."/>
            <person name="Ikeda M."/>
            <person name="Ikeno M."/>
            <person name="Ito K."/>
            <person name="Ito S."/>
            <person name="Ito T."/>
            <person name="Ito Y."/>
            <person name="Ito Y."/>
            <person name="Iwabuchi A."/>
            <person name="Kamiya K."/>
            <person name="Karasawa W."/>
            <person name="Kurita K."/>
            <person name="Katagiri S."/>
            <person name="Kikuta A."/>
            <person name="Kobayashi H."/>
            <person name="Kobayashi N."/>
            <person name="Machita K."/>
            <person name="Maehara T."/>
            <person name="Masukawa M."/>
            <person name="Mizubayashi T."/>
            <person name="Mukai Y."/>
            <person name="Nagasaki H."/>
            <person name="Nagata Y."/>
            <person name="Naito S."/>
            <person name="Nakashima M."/>
            <person name="Nakama Y."/>
            <person name="Nakamichi Y."/>
            <person name="Nakamura M."/>
            <person name="Meguro A."/>
            <person name="Negishi M."/>
            <person name="Ohta I."/>
            <person name="Ohta T."/>
            <person name="Okamoto M."/>
            <person name="Ono N."/>
            <person name="Saji S."/>
            <person name="Sakaguchi M."/>
            <person name="Sakai K."/>
            <person name="Shibata M."/>
            <person name="Shimokawa T."/>
            <person name="Song J."/>
            <person name="Takazaki Y."/>
            <person name="Terasawa K."/>
            <person name="Tsugane M."/>
            <person name="Tsuji K."/>
            <person name="Ueda S."/>
            <person name="Waki K."/>
            <person name="Yamagata H."/>
            <person name="Yamamoto M."/>
            <person name="Yamamoto S."/>
            <person name="Yamane H."/>
            <person name="Yoshiki S."/>
            <person name="Yoshihara R."/>
            <person name="Yukawa K."/>
            <person name="Zhong H."/>
            <person name="Yano M."/>
            <person name="Yuan Q."/>
            <person name="Ouyang S."/>
            <person name="Liu J."/>
            <person name="Jones K.M."/>
            <person name="Gansberger K."/>
            <person name="Moffat K."/>
            <person name="Hill J."/>
            <person name="Bera J."/>
            <person name="Fadrosh D."/>
            <person name="Jin S."/>
            <person name="Johri S."/>
            <person name="Kim M."/>
            <person name="Overton L."/>
            <person name="Reardon M."/>
            <person name="Tsitrin T."/>
            <person name="Vuong H."/>
            <person name="Weaver B."/>
            <person name="Ciecko A."/>
            <person name="Tallon L."/>
            <person name="Jackson J."/>
            <person name="Pai G."/>
            <person name="Aken S.V."/>
            <person name="Utterback T."/>
            <person name="Reidmuller S."/>
            <person name="Feldblyum T."/>
            <person name="Hsiao J."/>
            <person name="Zismann V."/>
            <person name="Iobst S."/>
            <person name="de Vazeille A.R."/>
            <person name="Buell C.R."/>
            <person name="Ying K."/>
            <person name="Li Y."/>
            <person name="Lu T."/>
            <person name="Huang Y."/>
            <person name="Zhao Q."/>
            <person name="Feng Q."/>
            <person name="Zhang L."/>
            <person name="Zhu J."/>
            <person name="Weng Q."/>
            <person name="Mu J."/>
            <person name="Lu Y."/>
            <person name="Fan D."/>
            <person name="Liu Y."/>
            <person name="Guan J."/>
            <person name="Zhang Y."/>
            <person name="Yu S."/>
            <person name="Liu X."/>
            <person name="Zhang Y."/>
            <person name="Hong G."/>
            <person name="Han B."/>
            <person name="Choisne N."/>
            <person name="Demange N."/>
            <person name="Orjeda G."/>
            <person name="Samain S."/>
            <person name="Cattolico L."/>
            <person name="Pelletier E."/>
            <person name="Couloux A."/>
            <person name="Segurens B."/>
            <person name="Wincker P."/>
            <person name="D'Hont A."/>
            <person name="Scarpelli C."/>
            <person name="Weissenbach J."/>
            <person name="Salanoubat M."/>
            <person name="Quetier F."/>
            <person name="Yu Y."/>
            <person name="Kim H.R."/>
            <person name="Rambo T."/>
            <person name="Currie J."/>
            <person name="Collura K."/>
            <person name="Luo M."/>
            <person name="Yang T."/>
            <person name="Ammiraju J.S.S."/>
            <person name="Engler F."/>
            <person name="Soderlund C."/>
            <person name="Wing R.A."/>
            <person name="Palmer L.E."/>
            <person name="de la Bastide M."/>
            <person name="Spiegel L."/>
            <person name="Nascimento L."/>
            <person name="Zutavern T."/>
            <person name="O'Shaughnessy A."/>
            <person name="Dike S."/>
            <person name="Dedhia N."/>
            <person name="Preston R."/>
            <person name="Balija V."/>
            <person name="McCombie W.R."/>
            <person name="Chow T."/>
            <person name="Chen H."/>
            <person name="Chung M."/>
            <person name="Chen C."/>
            <person name="Shaw J."/>
            <person name="Wu H."/>
            <person name="Hsiao K."/>
            <person name="Chao Y."/>
            <person name="Chu M."/>
            <person name="Cheng C."/>
            <person name="Hour A."/>
            <person name="Lee P."/>
            <person name="Lin S."/>
            <person name="Lin Y."/>
            <person name="Liou J."/>
            <person name="Liu S."/>
            <person name="Hsing Y."/>
            <person name="Raghuvanshi S."/>
            <person name="Mohanty A."/>
            <person name="Bharti A.K."/>
            <person name="Gaur A."/>
            <person name="Gupta V."/>
            <person name="Kumar D."/>
            <person name="Ravi V."/>
            <person name="Vij S."/>
            <person name="Kapur A."/>
            <person name="Khurana P."/>
            <person name="Khurana P."/>
            <person name="Khurana J.P."/>
            <person name="Tyagi A.K."/>
            <person name="Gaikwad K."/>
            <person name="Singh A."/>
            <person name="Dalal V."/>
            <person name="Srivastava S."/>
            <person name="Dixit A."/>
            <person name="Pal A.K."/>
            <person name="Ghazi I.A."/>
            <person name="Yadav M."/>
            <person name="Pandit A."/>
            <person name="Bhargava A."/>
            <person name="Sureshbabu K."/>
            <person name="Batra K."/>
            <person name="Sharma T.R."/>
            <person name="Mohapatra T."/>
            <person name="Singh N.K."/>
            <person name="Messing J."/>
            <person name="Nelson A.B."/>
            <person name="Fuks G."/>
            <person name="Kavchok S."/>
            <person name="Keizer G."/>
            <person name="Linton E."/>
            <person name="Llaca V."/>
            <person name="Song R."/>
            <person name="Tanyolac B."/>
            <person name="Young S."/>
            <person name="Ho-Il K."/>
            <person name="Hahn J.H."/>
            <person name="Sangsakoo G."/>
            <person name="Vanavichit A."/>
            <person name="de Mattos Luiz.A.T."/>
            <person name="Zimmer P.D."/>
            <person name="Malone G."/>
            <person name="Dellagostin O."/>
            <person name="de Oliveira A.C."/>
            <person name="Bevan M."/>
            <person name="Bancroft I."/>
            <person name="Minx P."/>
            <person name="Cordum H."/>
            <person name="Wilson R."/>
            <person name="Cheng Z."/>
            <person name="Jin W."/>
            <person name="Jiang J."/>
            <person name="Leong S.A."/>
            <person name="Iwama H."/>
            <person name="Gojobori T."/>
            <person name="Itoh T."/>
            <person name="Niimura Y."/>
            <person name="Fujii Y."/>
            <person name="Habara T."/>
            <person name="Sakai H."/>
            <person name="Sato Y."/>
            <person name="Wilson G."/>
            <person name="Kumar K."/>
            <person name="McCouch S."/>
            <person name="Juretic N."/>
            <person name="Hoen D."/>
            <person name="Wright S."/>
            <person name="Bruskiewich R."/>
            <person name="Bureau T."/>
            <person name="Miyao A."/>
            <person name="Hirochika H."/>
            <person name="Nishikawa T."/>
            <person name="Kadowaki K."/>
            <person name="Sugiura M."/>
            <person name="Burr B."/>
            <person name="Sasaki T."/>
        </authorList>
    </citation>
    <scope>NUCLEOTIDE SEQUENCE [LARGE SCALE GENOMIC DNA]</scope>
    <source>
        <strain evidence="4">cv. Nipponbare</strain>
    </source>
</reference>
<keyword evidence="4" id="KW-1185">Reference proteome</keyword>
<feature type="compositionally biased region" description="Basic residues" evidence="1">
    <location>
        <begin position="28"/>
        <end position="38"/>
    </location>
</feature>
<reference evidence="3 4" key="3">
    <citation type="journal article" date="2013" name="Rice">
        <title>Improvement of the Oryza sativa Nipponbare reference genome using next generation sequence and optical map data.</title>
        <authorList>
            <person name="Kawahara Y."/>
            <person name="de la Bastide M."/>
            <person name="Hamilton J.P."/>
            <person name="Kanamori H."/>
            <person name="McCombie W.R."/>
            <person name="Ouyang S."/>
            <person name="Schwartz D.C."/>
            <person name="Tanaka T."/>
            <person name="Wu J."/>
            <person name="Zhou S."/>
            <person name="Childs K.L."/>
            <person name="Davidson R.M."/>
            <person name="Lin H."/>
            <person name="Quesada-Ocampo L."/>
            <person name="Vaillancourt B."/>
            <person name="Sakai H."/>
            <person name="Lee S.S."/>
            <person name="Kim J."/>
            <person name="Numa H."/>
            <person name="Itoh T."/>
            <person name="Buell C.R."/>
            <person name="Matsumoto T."/>
        </authorList>
    </citation>
    <scope>NUCLEOTIDE SEQUENCE [LARGE SCALE GENOMIC DNA]</scope>
    <source>
        <strain evidence="4">cv. Nipponbare</strain>
    </source>
</reference>